<evidence type="ECO:0000313" key="2">
    <source>
        <dbReference type="Proteomes" id="UP001143856"/>
    </source>
</evidence>
<sequence>MADDNGPRDDITSDSDDVSMPPALLHFFESWHQWYNFIIHRGEDIAPRRTPPYTQDFVTNIIRPVPFPLDISETWYCATLIAAIIVIHGSVDENLLFKKADPYIRWGGRVLGRVLVTVGAAVLSTLSFEIIGNILSQVFSKATMRIRDQVSAILVKRLHWGEVGQDGEPLRDEDNNFIWIQDTTYPREIIRETLQGLAILATDYSVTLFLAMGNQLVEPCVARIVGPVLYFFFSIPVDFVLKLPSRLSLPTPGLDKIRDPRTLWFEYGVPAVIQFGVIIFLWLLKILYMAKAERLAMQGWRVIDPQMTIVWHLIRATAMHLIAYTAYQLVCGIIVAMRSELPQRGWYITIVDSPIVPFLVRITPNGKIFAAALLFFFHWLLRVASVLGVRLARGLWMPYILWQTRYSRDGAWTYWPLFVESLADDMSVLDPTKRVTSRVAMTAIFGLRSSWPARFHLSNVVEDD</sequence>
<protein>
    <submittedName>
        <fullName evidence="1">Uncharacterized protein</fullName>
    </submittedName>
</protein>
<accession>A0ACC1PRH0</accession>
<reference evidence="1" key="1">
    <citation type="submission" date="2022-10" db="EMBL/GenBank/DDBJ databases">
        <title>Genome Sequence of Xylaria curta.</title>
        <authorList>
            <person name="Buettner E."/>
        </authorList>
    </citation>
    <scope>NUCLEOTIDE SEQUENCE</scope>
    <source>
        <strain evidence="1">Babe10</strain>
    </source>
</reference>
<keyword evidence="2" id="KW-1185">Reference proteome</keyword>
<organism evidence="1 2">
    <name type="scientific">Xylaria curta</name>
    <dbReference type="NCBI Taxonomy" id="42375"/>
    <lineage>
        <taxon>Eukaryota</taxon>
        <taxon>Fungi</taxon>
        <taxon>Dikarya</taxon>
        <taxon>Ascomycota</taxon>
        <taxon>Pezizomycotina</taxon>
        <taxon>Sordariomycetes</taxon>
        <taxon>Xylariomycetidae</taxon>
        <taxon>Xylariales</taxon>
        <taxon>Xylariaceae</taxon>
        <taxon>Xylaria</taxon>
    </lineage>
</organism>
<evidence type="ECO:0000313" key="1">
    <source>
        <dbReference type="EMBL" id="KAJ2999175.1"/>
    </source>
</evidence>
<proteinExistence type="predicted"/>
<comment type="caution">
    <text evidence="1">The sequence shown here is derived from an EMBL/GenBank/DDBJ whole genome shotgun (WGS) entry which is preliminary data.</text>
</comment>
<name>A0ACC1PRH0_9PEZI</name>
<gene>
    <name evidence="1" type="ORF">NUW58_g82</name>
</gene>
<dbReference type="Proteomes" id="UP001143856">
    <property type="component" value="Unassembled WGS sequence"/>
</dbReference>
<dbReference type="EMBL" id="JAPDGR010000006">
    <property type="protein sequence ID" value="KAJ2999175.1"/>
    <property type="molecule type" value="Genomic_DNA"/>
</dbReference>